<name>A0A177SFI7_PSEPU</name>
<dbReference type="Proteomes" id="UP000077752">
    <property type="component" value="Unassembled WGS sequence"/>
</dbReference>
<organism evidence="1 2">
    <name type="scientific">Pseudomonas putida</name>
    <name type="common">Arthrobacter siderocapsulatus</name>
    <dbReference type="NCBI Taxonomy" id="303"/>
    <lineage>
        <taxon>Bacteria</taxon>
        <taxon>Pseudomonadati</taxon>
        <taxon>Pseudomonadota</taxon>
        <taxon>Gammaproteobacteria</taxon>
        <taxon>Pseudomonadales</taxon>
        <taxon>Pseudomonadaceae</taxon>
        <taxon>Pseudomonas</taxon>
    </lineage>
</organism>
<evidence type="ECO:0000313" key="2">
    <source>
        <dbReference type="Proteomes" id="UP000077752"/>
    </source>
</evidence>
<evidence type="ECO:0000313" key="1">
    <source>
        <dbReference type="EMBL" id="OAI88001.1"/>
    </source>
</evidence>
<accession>A0A177SFI7</accession>
<reference evidence="1 2" key="1">
    <citation type="submission" date="2016-03" db="EMBL/GenBank/DDBJ databases">
        <title>Draft Genome Assembly of Pseudomonas putida strain CBF10-2.</title>
        <authorList>
            <person name="Iyer R.S."/>
            <person name="Damania A."/>
        </authorList>
    </citation>
    <scope>NUCLEOTIDE SEQUENCE [LARGE SCALE GENOMIC DNA]</scope>
    <source>
        <strain evidence="1 2">CBF10-2</strain>
    </source>
</reference>
<protein>
    <submittedName>
        <fullName evidence="1">Uncharacterized protein</fullName>
    </submittedName>
</protein>
<comment type="caution">
    <text evidence="1">The sequence shown here is derived from an EMBL/GenBank/DDBJ whole genome shotgun (WGS) entry which is preliminary data.</text>
</comment>
<proteinExistence type="predicted"/>
<dbReference type="AlphaFoldDB" id="A0A177SFI7"/>
<sequence length="252" mass="28638">MMFIGQAVRELAQFKRFHPDLCRTLVLFTPDYNEDMLGAARDSAGAYAASVVEITTTQELINYINHGRDRQRSPIQQLSLFSHGVPQQIAFGYQLPGHFQMSLDVLDHTDISPQAFSENAQLDSYACRTGMGNLSDHPIEDGVQFFPQTNESLAQLLANHLRIKVRAFIRRSDYKNTWGSFSERRVGDICQATANALPQQEWCDRWNTLDAERRDYHQNWRFTYQVLGATNAVVSGDTPLGAPEGFFEFLPK</sequence>
<dbReference type="EMBL" id="LUCV01000039">
    <property type="protein sequence ID" value="OAI88001.1"/>
    <property type="molecule type" value="Genomic_DNA"/>
</dbReference>
<gene>
    <name evidence="1" type="ORF">AYO28_25160</name>
</gene>